<proteinExistence type="predicted"/>
<protein>
    <submittedName>
        <fullName evidence="1">Uncharacterized protein</fullName>
    </submittedName>
</protein>
<sequence length="163" mass="17854">MGKSARAACKREVRLSRQIAVSETDAEREKFDAKQAAMAKAMAKPKIPVVNSKAHQNMKYDDGMMDADDDKAPLEVDAATLARARDAERRNDEAMAWGLNAVGKADIFLKTNKKNSGVSKGRVRQGSAAKQAAAMTFQCDAKSRKKMKRQLKQVKAARLKVSA</sequence>
<gene>
    <name evidence="1" type="ORF">OMED0930_LOCUS5369</name>
</gene>
<dbReference type="AlphaFoldDB" id="A0A7S0Z8U8"/>
<dbReference type="EMBL" id="HBFO01007639">
    <property type="protein sequence ID" value="CAD8814252.1"/>
    <property type="molecule type" value="Transcribed_RNA"/>
</dbReference>
<name>A0A7S0Z8U8_9CHLO</name>
<accession>A0A7S0Z8U8</accession>
<organism evidence="1">
    <name type="scientific">Ostreococcus mediterraneus</name>
    <dbReference type="NCBI Taxonomy" id="1486918"/>
    <lineage>
        <taxon>Eukaryota</taxon>
        <taxon>Viridiplantae</taxon>
        <taxon>Chlorophyta</taxon>
        <taxon>Mamiellophyceae</taxon>
        <taxon>Mamiellales</taxon>
        <taxon>Bathycoccaceae</taxon>
        <taxon>Ostreococcus</taxon>
    </lineage>
</organism>
<evidence type="ECO:0000313" key="1">
    <source>
        <dbReference type="EMBL" id="CAD8814252.1"/>
    </source>
</evidence>
<reference evidence="1" key="1">
    <citation type="submission" date="2021-01" db="EMBL/GenBank/DDBJ databases">
        <authorList>
            <person name="Corre E."/>
            <person name="Pelletier E."/>
            <person name="Niang G."/>
            <person name="Scheremetjew M."/>
            <person name="Finn R."/>
            <person name="Kale V."/>
            <person name="Holt S."/>
            <person name="Cochrane G."/>
            <person name="Meng A."/>
            <person name="Brown T."/>
            <person name="Cohen L."/>
        </authorList>
    </citation>
    <scope>NUCLEOTIDE SEQUENCE</scope>
    <source>
        <strain evidence="1">Clade-D-RCC1621</strain>
    </source>
</reference>